<accession>A0A926ZFT3</accession>
<evidence type="ECO:0000256" key="5">
    <source>
        <dbReference type="ARBA" id="ARBA00022837"/>
    </source>
</evidence>
<keyword evidence="2" id="KW-0479">Metal-binding</keyword>
<evidence type="ECO:0000256" key="1">
    <source>
        <dbReference type="ARBA" id="ARBA00009928"/>
    </source>
</evidence>
<dbReference type="PROSITE" id="PS00497">
    <property type="entry name" value="TYROSINASE_1"/>
    <property type="match status" value="1"/>
</dbReference>
<dbReference type="GO" id="GO:0016020">
    <property type="term" value="C:membrane"/>
    <property type="evidence" value="ECO:0007669"/>
    <property type="project" value="InterPro"/>
</dbReference>
<dbReference type="InterPro" id="IPR050316">
    <property type="entry name" value="Tyrosinase/Hemocyanin"/>
</dbReference>
<dbReference type="InterPro" id="IPR011049">
    <property type="entry name" value="Serralysin-like_metalloprot_C"/>
</dbReference>
<keyword evidence="5" id="KW-0106">Calcium</keyword>
<dbReference type="AlphaFoldDB" id="A0A926ZFT3"/>
<reference evidence="8" key="1">
    <citation type="journal article" date="2015" name="ISME J.">
        <title>Draft Genome Sequence of Streptomyces incarnatus NRRL8089, which Produces the Nucleoside Antibiotic Sinefungin.</title>
        <authorList>
            <person name="Oshima K."/>
            <person name="Hattori M."/>
            <person name="Shimizu H."/>
            <person name="Fukuda K."/>
            <person name="Nemoto M."/>
            <person name="Inagaki K."/>
            <person name="Tamura T."/>
        </authorList>
    </citation>
    <scope>NUCLEOTIDE SEQUENCE</scope>
    <source>
        <strain evidence="8">FACHB-1375</strain>
    </source>
</reference>
<dbReference type="PANTHER" id="PTHR11474:SF126">
    <property type="entry name" value="TYROSINASE-LIKE PROTEIN TYR-1-RELATED"/>
    <property type="match status" value="1"/>
</dbReference>
<evidence type="ECO:0000256" key="4">
    <source>
        <dbReference type="ARBA" id="ARBA00022737"/>
    </source>
</evidence>
<dbReference type="RefSeq" id="WP_190464261.1">
    <property type="nucleotide sequence ID" value="NZ_JACJPW010000020.1"/>
</dbReference>
<dbReference type="GO" id="GO:0016491">
    <property type="term" value="F:oxidoreductase activity"/>
    <property type="evidence" value="ECO:0007669"/>
    <property type="project" value="InterPro"/>
</dbReference>
<evidence type="ECO:0000256" key="6">
    <source>
        <dbReference type="ARBA" id="ARBA00023008"/>
    </source>
</evidence>
<name>A0A926ZFT3_9CYAN</name>
<dbReference type="GO" id="GO:0007154">
    <property type="term" value="P:cell communication"/>
    <property type="evidence" value="ECO:0007669"/>
    <property type="project" value="InterPro"/>
</dbReference>
<dbReference type="InterPro" id="IPR003644">
    <property type="entry name" value="Calx_beta"/>
</dbReference>
<evidence type="ECO:0000313" key="8">
    <source>
        <dbReference type="EMBL" id="MBD2181463.1"/>
    </source>
</evidence>
<sequence length="891" mass="94928">MNHTDENLIVRKDAKDLTDTEKQRFVNAVKALKNRPSPYTIFDPATGTNVTPPNAYDYYVRIHQLAFGELNSSGQMIPGEMPPVHFTPPFLPWHREMLRRFENDLRSVDPSVTLPYWDPTNSDSTRAVFTDNFMGGFGNAQDSNLVSAGPFRAPSFSQRNQPTQTLNQQGIWTFNFNSPSALNPNGQARFLQRSIGSRQDPSQFPGTANLPLPSQIEAVLNQPTFNTFWPALEGRPHGNPHVWVGGNMGLATSPNDPVFFLHHANIDRLWTEWMERHQNTPGFRPYLPLDSGNTGVDINDPMYQFGNVTPEQMLSIQQIGYVYDTTDIPPPPEEPILPTISIGNVSVTEGNVPANFVVSLSKASDQVVRVNYTIASDTFDGTKSFDAVLSGAEEVPPTSSTANGISLLELNRGGDGLSYRIKVAGLDFGSLLGKASQTSSTSDDVTGVHFHVGGQGANGPIALDISKASQDADDWNATIDSDGSTIITGVWETTDAAGQSLSSFVSALRTATPGKDTGLYLNVHTKGSPNGAIRGQILGERPDIAPPAFSGQVVFNPGQTKQTITVNVVDDTRQEFDENFFVNLSNPIGADIADSQGVATIRDNDTKAVTVPPPPVKAGVPVFGSSGNDTISGGNGNDSIFADSGDDLVFGGKGDDYLVGNKGKDIFYGDAGNDFIFGEDGEDTIYGGEGNNTLSGGKDNDVIYGGSGEDFIVGDDGNDLIFGKGKDFLAGNKGNDTIDGGEGNSSLFGGADNDVLFGGTGSDLLYGDKGNDRLVGVDRKASNPGLGEIDTLVGGFDSDTFVLGDAVKFYYNDGNDSKSGTSDYALILDFNSSQDRIELRGSAGGYVLGSSPSGLPTGTAIYQKTLGQNELIAIVQGSNNLSLSGGYFTFT</sequence>
<dbReference type="GO" id="GO:0005509">
    <property type="term" value="F:calcium ion binding"/>
    <property type="evidence" value="ECO:0007669"/>
    <property type="project" value="InterPro"/>
</dbReference>
<dbReference type="InterPro" id="IPR010895">
    <property type="entry name" value="CHRD"/>
</dbReference>
<comment type="caution">
    <text evidence="8">The sequence shown here is derived from an EMBL/GenBank/DDBJ whole genome shotgun (WGS) entry which is preliminary data.</text>
</comment>
<evidence type="ECO:0000256" key="2">
    <source>
        <dbReference type="ARBA" id="ARBA00022723"/>
    </source>
</evidence>
<protein>
    <submittedName>
        <fullName evidence="8">Tyrosinase family protein</fullName>
    </submittedName>
</protein>
<dbReference type="Pfam" id="PF00353">
    <property type="entry name" value="HemolysinCabind"/>
    <property type="match status" value="3"/>
</dbReference>
<keyword evidence="3" id="KW-0732">Signal</keyword>
<dbReference type="Pfam" id="PF00264">
    <property type="entry name" value="Tyrosinase"/>
    <property type="match status" value="1"/>
</dbReference>
<keyword evidence="9" id="KW-1185">Reference proteome</keyword>
<dbReference type="PRINTS" id="PR00092">
    <property type="entry name" value="TYROSINASE"/>
</dbReference>
<dbReference type="Gene3D" id="2.60.40.2030">
    <property type="match status" value="1"/>
</dbReference>
<evidence type="ECO:0000259" key="7">
    <source>
        <dbReference type="PROSITE" id="PS50933"/>
    </source>
</evidence>
<feature type="domain" description="CHRD" evidence="7">
    <location>
        <begin position="381"/>
        <end position="542"/>
    </location>
</feature>
<dbReference type="InterPro" id="IPR001343">
    <property type="entry name" value="Hemolysn_Ca-bd"/>
</dbReference>
<evidence type="ECO:0000313" key="9">
    <source>
        <dbReference type="Proteomes" id="UP000641646"/>
    </source>
</evidence>
<dbReference type="Proteomes" id="UP000641646">
    <property type="component" value="Unassembled WGS sequence"/>
</dbReference>
<dbReference type="SUPFAM" id="SSF141072">
    <property type="entry name" value="CalX-like"/>
    <property type="match status" value="1"/>
</dbReference>
<keyword evidence="4" id="KW-0677">Repeat</keyword>
<evidence type="ECO:0000256" key="3">
    <source>
        <dbReference type="ARBA" id="ARBA00022729"/>
    </source>
</evidence>
<dbReference type="SMART" id="SM00754">
    <property type="entry name" value="CHRD"/>
    <property type="match status" value="1"/>
</dbReference>
<gene>
    <name evidence="8" type="ORF">H6G03_10135</name>
</gene>
<proteinExistence type="inferred from homology"/>
<reference evidence="8" key="2">
    <citation type="submission" date="2020-08" db="EMBL/GenBank/DDBJ databases">
        <authorList>
            <person name="Chen M."/>
            <person name="Teng W."/>
            <person name="Zhao L."/>
            <person name="Hu C."/>
            <person name="Zhou Y."/>
            <person name="Han B."/>
            <person name="Song L."/>
            <person name="Shu W."/>
        </authorList>
    </citation>
    <scope>NUCLEOTIDE SEQUENCE</scope>
    <source>
        <strain evidence="8">FACHB-1375</strain>
    </source>
</reference>
<dbReference type="InterPro" id="IPR008922">
    <property type="entry name" value="Di-copper_centre_dom_sf"/>
</dbReference>
<dbReference type="Gene3D" id="2.150.10.10">
    <property type="entry name" value="Serralysin-like metalloprotease, C-terminal"/>
    <property type="match status" value="3"/>
</dbReference>
<dbReference type="SUPFAM" id="SSF51120">
    <property type="entry name" value="beta-Roll"/>
    <property type="match status" value="2"/>
</dbReference>
<dbReference type="PROSITE" id="PS00498">
    <property type="entry name" value="TYROSINASE_2"/>
    <property type="match status" value="1"/>
</dbReference>
<dbReference type="EMBL" id="JACJPW010000020">
    <property type="protein sequence ID" value="MBD2181463.1"/>
    <property type="molecule type" value="Genomic_DNA"/>
</dbReference>
<dbReference type="PRINTS" id="PR00313">
    <property type="entry name" value="CABNDNGRPT"/>
</dbReference>
<organism evidence="8 9">
    <name type="scientific">Aerosakkonema funiforme FACHB-1375</name>
    <dbReference type="NCBI Taxonomy" id="2949571"/>
    <lineage>
        <taxon>Bacteria</taxon>
        <taxon>Bacillati</taxon>
        <taxon>Cyanobacteriota</taxon>
        <taxon>Cyanophyceae</taxon>
        <taxon>Oscillatoriophycideae</taxon>
        <taxon>Aerosakkonematales</taxon>
        <taxon>Aerosakkonemataceae</taxon>
        <taxon>Aerosakkonema</taxon>
    </lineage>
</organism>
<dbReference type="PANTHER" id="PTHR11474">
    <property type="entry name" value="TYROSINASE FAMILY MEMBER"/>
    <property type="match status" value="1"/>
</dbReference>
<dbReference type="InterPro" id="IPR002227">
    <property type="entry name" value="Tyrosinase_Cu-bd"/>
</dbReference>
<dbReference type="PROSITE" id="PS50933">
    <property type="entry name" value="CHRD"/>
    <property type="match status" value="1"/>
</dbReference>
<comment type="similarity">
    <text evidence="1">Belongs to the tyrosinase family.</text>
</comment>
<dbReference type="Pfam" id="PF07452">
    <property type="entry name" value="CHRD"/>
    <property type="match status" value="1"/>
</dbReference>
<dbReference type="SUPFAM" id="SSF48056">
    <property type="entry name" value="Di-copper centre-containing domain"/>
    <property type="match status" value="1"/>
</dbReference>
<dbReference type="InterPro" id="IPR038081">
    <property type="entry name" value="CalX-like_sf"/>
</dbReference>
<dbReference type="Gene3D" id="1.10.1280.10">
    <property type="entry name" value="Di-copper center containing domain from catechol oxidase"/>
    <property type="match status" value="1"/>
</dbReference>
<keyword evidence="6" id="KW-0186">Copper</keyword>
<dbReference type="Pfam" id="PF03160">
    <property type="entry name" value="Calx-beta"/>
    <property type="match status" value="1"/>
</dbReference>